<feature type="transmembrane region" description="Helical" evidence="5">
    <location>
        <begin position="236"/>
        <end position="262"/>
    </location>
</feature>
<feature type="transmembrane region" description="Helical" evidence="5">
    <location>
        <begin position="332"/>
        <end position="352"/>
    </location>
</feature>
<evidence type="ECO:0000256" key="4">
    <source>
        <dbReference type="ARBA" id="ARBA00023136"/>
    </source>
</evidence>
<evidence type="ECO:0000256" key="3">
    <source>
        <dbReference type="ARBA" id="ARBA00022989"/>
    </source>
</evidence>
<dbReference type="PANTHER" id="PTHR11785:SF512">
    <property type="entry name" value="SOBREMESA, ISOFORM B"/>
    <property type="match status" value="1"/>
</dbReference>
<dbReference type="PANTHER" id="PTHR11785">
    <property type="entry name" value="AMINO ACID TRANSPORTER"/>
    <property type="match status" value="1"/>
</dbReference>
<evidence type="ECO:0000313" key="6">
    <source>
        <dbReference type="EMBL" id="OZI16565.1"/>
    </source>
</evidence>
<proteinExistence type="predicted"/>
<feature type="transmembrane region" description="Helical" evidence="5">
    <location>
        <begin position="129"/>
        <end position="147"/>
    </location>
</feature>
<dbReference type="AlphaFoldDB" id="A0A261QUU6"/>
<feature type="transmembrane region" description="Helical" evidence="5">
    <location>
        <begin position="48"/>
        <end position="72"/>
    </location>
</feature>
<feature type="transmembrane region" description="Helical" evidence="5">
    <location>
        <begin position="198"/>
        <end position="216"/>
    </location>
</feature>
<dbReference type="Gene3D" id="1.20.1740.10">
    <property type="entry name" value="Amino acid/polyamine transporter I"/>
    <property type="match status" value="1"/>
</dbReference>
<feature type="transmembrane region" description="Helical" evidence="5">
    <location>
        <begin position="364"/>
        <end position="384"/>
    </location>
</feature>
<dbReference type="GO" id="GO:0015179">
    <property type="term" value="F:L-amino acid transmembrane transporter activity"/>
    <property type="evidence" value="ECO:0007669"/>
    <property type="project" value="TreeGrafter"/>
</dbReference>
<protein>
    <submittedName>
        <fullName evidence="6">Amino acid permease</fullName>
    </submittedName>
</protein>
<sequence length="452" mass="46821">MSAASETTTGRPAGLSVLDAVAVLVGVVIGIGIFGFPPLVAQHAGSPAMYILLWLAGGVVMLLGALCYAELGSTYPDSGGEYRYLSLAWGPRTGLMFAWARCTVIQTGAIAAVAFIYGDYAQQLLDLGSHGPALHAALAVAALTILNMAGTQPSKRLQIVFTALTVVALVTVVVAGMVAGDAPARALAAEDLPMQGNLPAMLGLGMVYVLLTYGGWNESAYLSGELRDPARNVSRVLLIGTAVVTGVYLLANVALLEMFGLHGLRQANAVGADVMRIAAGPYAAVLLSLLVCCTALSTINGTILTGARVYVALGADVPALRRLGAWSPRGQAPTAALLVQGAITLALVGFGALTDHGVQAMVAYTAPVFWFFMLLVAASVWRLRRLYPQRARPFSVPLYPLTPLVFALSCAGLVWSSARYAGVGALLGILVLAAGLPLLRVARGVPAGVLRD</sequence>
<evidence type="ECO:0000256" key="5">
    <source>
        <dbReference type="SAM" id="Phobius"/>
    </source>
</evidence>
<dbReference type="RefSeq" id="WP_094797587.1">
    <property type="nucleotide sequence ID" value="NZ_NEVK01000008.1"/>
</dbReference>
<dbReference type="EMBL" id="NEVK01000008">
    <property type="protein sequence ID" value="OZI16565.1"/>
    <property type="molecule type" value="Genomic_DNA"/>
</dbReference>
<evidence type="ECO:0000313" key="7">
    <source>
        <dbReference type="Proteomes" id="UP000216947"/>
    </source>
</evidence>
<name>A0A261QUU6_9BORD</name>
<keyword evidence="3 5" id="KW-1133">Transmembrane helix</keyword>
<dbReference type="Proteomes" id="UP000216947">
    <property type="component" value="Unassembled WGS sequence"/>
</dbReference>
<feature type="transmembrane region" description="Helical" evidence="5">
    <location>
        <begin position="159"/>
        <end position="178"/>
    </location>
</feature>
<feature type="transmembrane region" description="Helical" evidence="5">
    <location>
        <begin position="421"/>
        <end position="442"/>
    </location>
</feature>
<accession>A0A261QUU6</accession>
<dbReference type="InterPro" id="IPR050598">
    <property type="entry name" value="AminoAcid_Transporter"/>
</dbReference>
<keyword evidence="7" id="KW-1185">Reference proteome</keyword>
<evidence type="ECO:0000256" key="2">
    <source>
        <dbReference type="ARBA" id="ARBA00022692"/>
    </source>
</evidence>
<organism evidence="6 7">
    <name type="scientific">Bordetella genomosp. 7</name>
    <dbReference type="NCBI Taxonomy" id="1416805"/>
    <lineage>
        <taxon>Bacteria</taxon>
        <taxon>Pseudomonadati</taxon>
        <taxon>Pseudomonadota</taxon>
        <taxon>Betaproteobacteria</taxon>
        <taxon>Burkholderiales</taxon>
        <taxon>Alcaligenaceae</taxon>
        <taxon>Bordetella</taxon>
    </lineage>
</organism>
<gene>
    <name evidence="6" type="ORF">CAL19_17975</name>
</gene>
<evidence type="ECO:0000256" key="1">
    <source>
        <dbReference type="ARBA" id="ARBA00004141"/>
    </source>
</evidence>
<feature type="transmembrane region" description="Helical" evidence="5">
    <location>
        <begin position="282"/>
        <end position="311"/>
    </location>
</feature>
<reference evidence="7" key="1">
    <citation type="submission" date="2017-05" db="EMBL/GenBank/DDBJ databases">
        <title>Complete and WGS of Bordetella genogroups.</title>
        <authorList>
            <person name="Spilker T."/>
            <person name="Lipuma J."/>
        </authorList>
    </citation>
    <scope>NUCLEOTIDE SEQUENCE [LARGE SCALE GENOMIC DNA]</scope>
    <source>
        <strain evidence="7">AU18089</strain>
    </source>
</reference>
<dbReference type="PIRSF" id="PIRSF006060">
    <property type="entry name" value="AA_transporter"/>
    <property type="match status" value="1"/>
</dbReference>
<dbReference type="InterPro" id="IPR002293">
    <property type="entry name" value="AA/rel_permease1"/>
</dbReference>
<feature type="transmembrane region" description="Helical" evidence="5">
    <location>
        <begin position="396"/>
        <end position="415"/>
    </location>
</feature>
<comment type="subcellular location">
    <subcellularLocation>
        <location evidence="1">Membrane</location>
        <topology evidence="1">Multi-pass membrane protein</topology>
    </subcellularLocation>
</comment>
<keyword evidence="4 5" id="KW-0472">Membrane</keyword>
<keyword evidence="2 5" id="KW-0812">Transmembrane</keyword>
<dbReference type="GO" id="GO:0016020">
    <property type="term" value="C:membrane"/>
    <property type="evidence" value="ECO:0007669"/>
    <property type="project" value="UniProtKB-SubCell"/>
</dbReference>
<comment type="caution">
    <text evidence="6">The sequence shown here is derived from an EMBL/GenBank/DDBJ whole genome shotgun (WGS) entry which is preliminary data.</text>
</comment>
<feature type="transmembrane region" description="Helical" evidence="5">
    <location>
        <begin position="12"/>
        <end position="36"/>
    </location>
</feature>
<dbReference type="Pfam" id="PF13520">
    <property type="entry name" value="AA_permease_2"/>
    <property type="match status" value="1"/>
</dbReference>
<feature type="transmembrane region" description="Helical" evidence="5">
    <location>
        <begin position="93"/>
        <end position="117"/>
    </location>
</feature>